<reference evidence="2 3" key="1">
    <citation type="submission" date="2018-09" db="EMBL/GenBank/DDBJ databases">
        <authorList>
            <person name="Tagini F."/>
        </authorList>
    </citation>
    <scope>NUCLEOTIDE SEQUENCE [LARGE SCALE GENOMIC DNA]</scope>
    <source>
        <strain evidence="2 3">MK136</strain>
    </source>
</reference>
<evidence type="ECO:0000313" key="2">
    <source>
        <dbReference type="EMBL" id="VBA41783.1"/>
    </source>
</evidence>
<dbReference type="AlphaFoldDB" id="A0A498QAK0"/>
<evidence type="ECO:0000256" key="1">
    <source>
        <dbReference type="SAM" id="MobiDB-lite"/>
    </source>
</evidence>
<organism evidence="2 3">
    <name type="scientific">Mycobacterium attenuatum</name>
    <dbReference type="NCBI Taxonomy" id="2341086"/>
    <lineage>
        <taxon>Bacteria</taxon>
        <taxon>Bacillati</taxon>
        <taxon>Actinomycetota</taxon>
        <taxon>Actinomycetes</taxon>
        <taxon>Mycobacteriales</taxon>
        <taxon>Mycobacteriaceae</taxon>
        <taxon>Mycobacterium</taxon>
    </lineage>
</organism>
<protein>
    <submittedName>
        <fullName evidence="2">Uncharacterized protein</fullName>
    </submittedName>
</protein>
<accession>A0A498QAK0</accession>
<dbReference type="RefSeq" id="WP_122525910.1">
    <property type="nucleotide sequence ID" value="NZ_UPHP01000115.1"/>
</dbReference>
<keyword evidence="3" id="KW-1185">Reference proteome</keyword>
<sequence>MHQYERRVRQSRAPVYPGNPFRADHTAHRTPQPLVAPADSITLLVRPGAGAPELRDAERAGAAFSPAQPPLPGRSLQD</sequence>
<dbReference type="Proteomes" id="UP000273307">
    <property type="component" value="Unassembled WGS sequence"/>
</dbReference>
<dbReference type="EMBL" id="UPHP01000115">
    <property type="protein sequence ID" value="VBA41783.1"/>
    <property type="molecule type" value="Genomic_DNA"/>
</dbReference>
<gene>
    <name evidence="2" type="ORF">LAUMK136_04227</name>
</gene>
<feature type="region of interest" description="Disordered" evidence="1">
    <location>
        <begin position="49"/>
        <end position="78"/>
    </location>
</feature>
<evidence type="ECO:0000313" key="3">
    <source>
        <dbReference type="Proteomes" id="UP000273307"/>
    </source>
</evidence>
<proteinExistence type="predicted"/>
<name>A0A498QAK0_9MYCO</name>
<feature type="region of interest" description="Disordered" evidence="1">
    <location>
        <begin position="1"/>
        <end position="29"/>
    </location>
</feature>